<comment type="caution">
    <text evidence="2">The sequence shown here is derived from an EMBL/GenBank/DDBJ whole genome shotgun (WGS) entry which is preliminary data.</text>
</comment>
<feature type="region of interest" description="Disordered" evidence="1">
    <location>
        <begin position="1"/>
        <end position="72"/>
    </location>
</feature>
<evidence type="ECO:0000313" key="3">
    <source>
        <dbReference type="Proteomes" id="UP001189429"/>
    </source>
</evidence>
<evidence type="ECO:0000313" key="2">
    <source>
        <dbReference type="EMBL" id="CAK0799389.1"/>
    </source>
</evidence>
<reference evidence="2" key="1">
    <citation type="submission" date="2023-10" db="EMBL/GenBank/DDBJ databases">
        <authorList>
            <person name="Chen Y."/>
            <person name="Shah S."/>
            <person name="Dougan E. K."/>
            <person name="Thang M."/>
            <person name="Chan C."/>
        </authorList>
    </citation>
    <scope>NUCLEOTIDE SEQUENCE [LARGE SCALE GENOMIC DNA]</scope>
</reference>
<feature type="region of interest" description="Disordered" evidence="1">
    <location>
        <begin position="152"/>
        <end position="174"/>
    </location>
</feature>
<name>A0ABN9Q190_9DINO</name>
<sequence length="259" mass="27720">MEKNPQRVMAVAQESGAPAAGASAPRRAATSTPVSCSSGSPTLRRRCWRAGSTAPHGVRAPSVRASSWSPHRRGWPFKKPPCRGCACIARGKTQWSYDQVGFFGSVVTNETMKDRVTVFHAGCPINSPFADFIPHLVSGSNAVPQSLRQRIRPDRRGREPAGLRRQVDGSRAGHWQPLRALLPLRCAPGGRPPPRRLEHVVPRGRARPRGGALSGARRGRCNILSGLKGRGRSSSLGPEAPVTGRSAADAASLEEAKTP</sequence>
<protein>
    <submittedName>
        <fullName evidence="2">Uncharacterized protein</fullName>
    </submittedName>
</protein>
<feature type="compositionally biased region" description="Low complexity" evidence="1">
    <location>
        <begin position="224"/>
        <end position="237"/>
    </location>
</feature>
<dbReference type="EMBL" id="CAUYUJ010002137">
    <property type="protein sequence ID" value="CAK0799389.1"/>
    <property type="molecule type" value="Genomic_DNA"/>
</dbReference>
<feature type="region of interest" description="Disordered" evidence="1">
    <location>
        <begin position="203"/>
        <end position="259"/>
    </location>
</feature>
<accession>A0ABN9Q190</accession>
<dbReference type="Proteomes" id="UP001189429">
    <property type="component" value="Unassembled WGS sequence"/>
</dbReference>
<evidence type="ECO:0000256" key="1">
    <source>
        <dbReference type="SAM" id="MobiDB-lite"/>
    </source>
</evidence>
<feature type="compositionally biased region" description="Basic and acidic residues" evidence="1">
    <location>
        <begin position="152"/>
        <end position="168"/>
    </location>
</feature>
<organism evidence="2 3">
    <name type="scientific">Prorocentrum cordatum</name>
    <dbReference type="NCBI Taxonomy" id="2364126"/>
    <lineage>
        <taxon>Eukaryota</taxon>
        <taxon>Sar</taxon>
        <taxon>Alveolata</taxon>
        <taxon>Dinophyceae</taxon>
        <taxon>Prorocentrales</taxon>
        <taxon>Prorocentraceae</taxon>
        <taxon>Prorocentrum</taxon>
    </lineage>
</organism>
<feature type="compositionally biased region" description="Low complexity" evidence="1">
    <location>
        <begin position="15"/>
        <end position="33"/>
    </location>
</feature>
<gene>
    <name evidence="2" type="ORF">PCOR1329_LOCUS7856</name>
</gene>
<proteinExistence type="predicted"/>
<keyword evidence="3" id="KW-1185">Reference proteome</keyword>